<protein>
    <submittedName>
        <fullName evidence="2">Uncharacterized protein</fullName>
    </submittedName>
</protein>
<name>A0A328N9K6_9ACTN</name>
<evidence type="ECO:0000313" key="3">
    <source>
        <dbReference type="Proteomes" id="UP000248966"/>
    </source>
</evidence>
<feature type="compositionally biased region" description="Basic and acidic residues" evidence="1">
    <location>
        <begin position="227"/>
        <end position="240"/>
    </location>
</feature>
<dbReference type="Proteomes" id="UP000248966">
    <property type="component" value="Unassembled WGS sequence"/>
</dbReference>
<feature type="compositionally biased region" description="Low complexity" evidence="1">
    <location>
        <begin position="172"/>
        <end position="203"/>
    </location>
</feature>
<proteinExistence type="predicted"/>
<reference evidence="2 3" key="1">
    <citation type="submission" date="2018-03" db="EMBL/GenBank/DDBJ databases">
        <title>Defining the species Micromonospora saelicesensis and Micromonospora noduli under the framework of genomics.</title>
        <authorList>
            <person name="Riesco R."/>
            <person name="Trujillo M.E."/>
        </authorList>
    </citation>
    <scope>NUCLEOTIDE SEQUENCE [LARGE SCALE GENOMIC DNA]</scope>
    <source>
        <strain evidence="2 3">LAH08</strain>
    </source>
</reference>
<organism evidence="2 3">
    <name type="scientific">Micromonospora noduli</name>
    <dbReference type="NCBI Taxonomy" id="709876"/>
    <lineage>
        <taxon>Bacteria</taxon>
        <taxon>Bacillati</taxon>
        <taxon>Actinomycetota</taxon>
        <taxon>Actinomycetes</taxon>
        <taxon>Micromonosporales</taxon>
        <taxon>Micromonosporaceae</taxon>
        <taxon>Micromonospora</taxon>
    </lineage>
</organism>
<dbReference type="EMBL" id="PYAA01000013">
    <property type="protein sequence ID" value="RAO02322.1"/>
    <property type="molecule type" value="Genomic_DNA"/>
</dbReference>
<accession>A0A328N9K6</accession>
<sequence>MWITFRPVGRCPRTAKSAVSAAAGDEIERVRSARRRVPPPGAVTSLRRPPAGSVGTRRRWRFGSFRGPCQQTSACDSDAQMPGCSGRRRTRRSNRSTDVERVRQGGGSAWPSTPGLPIGASEPRSRFHVKPSAGQRTRSGDAGRARNGPAGERASGRAGERASGRAGERASGRAAQRRGGPAVRRPRGPAAQRRAGAGAPQRPNAVQLRGGSVIRRTPTEVAARLFRQTDHDRDAPPTCG</sequence>
<evidence type="ECO:0000313" key="2">
    <source>
        <dbReference type="EMBL" id="RAO02322.1"/>
    </source>
</evidence>
<feature type="region of interest" description="Disordered" evidence="1">
    <location>
        <begin position="34"/>
        <end position="56"/>
    </location>
</feature>
<comment type="caution">
    <text evidence="2">The sequence shown here is derived from an EMBL/GenBank/DDBJ whole genome shotgun (WGS) entry which is preliminary data.</text>
</comment>
<dbReference type="AlphaFoldDB" id="A0A328N9K6"/>
<feature type="compositionally biased region" description="Basic and acidic residues" evidence="1">
    <location>
        <begin position="154"/>
        <end position="171"/>
    </location>
</feature>
<gene>
    <name evidence="2" type="ORF">LAH08_02551</name>
</gene>
<feature type="region of interest" description="Disordered" evidence="1">
    <location>
        <begin position="68"/>
        <end position="240"/>
    </location>
</feature>
<evidence type="ECO:0000256" key="1">
    <source>
        <dbReference type="SAM" id="MobiDB-lite"/>
    </source>
</evidence>